<evidence type="ECO:0000256" key="1">
    <source>
        <dbReference type="ARBA" id="ARBA00008984"/>
    </source>
</evidence>
<keyword evidence="4" id="KW-1185">Reference proteome</keyword>
<dbReference type="PANTHER" id="PTHR33279:SF6">
    <property type="entry name" value="SULFUR CARRIER PROTEIN YEDF-RELATED"/>
    <property type="match status" value="1"/>
</dbReference>
<accession>A0A0D6JQE1</accession>
<organism evidence="3 4">
    <name type="scientific">Haloferax massiliensis</name>
    <dbReference type="NCBI Taxonomy" id="1476858"/>
    <lineage>
        <taxon>Archaea</taxon>
        <taxon>Methanobacteriati</taxon>
        <taxon>Methanobacteriota</taxon>
        <taxon>Stenosarchaea group</taxon>
        <taxon>Halobacteria</taxon>
        <taxon>Halobacteriales</taxon>
        <taxon>Haloferacaceae</taxon>
        <taxon>Haloferax</taxon>
    </lineage>
</organism>
<protein>
    <submittedName>
        <fullName evidence="3">Sulfurtransferase TusA</fullName>
    </submittedName>
</protein>
<dbReference type="Proteomes" id="UP000198902">
    <property type="component" value="Unassembled WGS sequence"/>
</dbReference>
<comment type="similarity">
    <text evidence="1">Belongs to the sulfur carrier protein TusA family.</text>
</comment>
<evidence type="ECO:0000313" key="4">
    <source>
        <dbReference type="Proteomes" id="UP000198902"/>
    </source>
</evidence>
<dbReference type="SUPFAM" id="SSF64307">
    <property type="entry name" value="SirA-like"/>
    <property type="match status" value="1"/>
</dbReference>
<sequence>MSTYEPTETLDVKGLSCPMPVVKTRGAVDELESGEILQVVATDSGSMSDLKGWADATDGVAMLEQEEAEEDGDAVFRHFIQKE</sequence>
<dbReference type="RefSeq" id="WP_049920402.1">
    <property type="nucleotide sequence ID" value="NZ_CABLRR010000002.1"/>
</dbReference>
<reference evidence="4" key="1">
    <citation type="submission" date="2015-03" db="EMBL/GenBank/DDBJ databases">
        <authorList>
            <person name="Urmite Genomes"/>
        </authorList>
    </citation>
    <scope>NUCLEOTIDE SEQUENCE [LARGE SCALE GENOMIC DNA]</scope>
    <source>
        <strain evidence="4">Arc-Hr</strain>
    </source>
</reference>
<dbReference type="PANTHER" id="PTHR33279">
    <property type="entry name" value="SULFUR CARRIER PROTEIN YEDF-RELATED"/>
    <property type="match status" value="1"/>
</dbReference>
<dbReference type="PROSITE" id="PS01148">
    <property type="entry name" value="UPF0033"/>
    <property type="match status" value="1"/>
</dbReference>
<dbReference type="Pfam" id="PF01206">
    <property type="entry name" value="TusA"/>
    <property type="match status" value="1"/>
</dbReference>
<gene>
    <name evidence="3" type="primary">tusA</name>
    <name evidence="3" type="ORF">BN996_01614</name>
</gene>
<feature type="domain" description="UPF0033" evidence="2">
    <location>
        <begin position="10"/>
        <end position="34"/>
    </location>
</feature>
<dbReference type="EMBL" id="CSTE01000002">
    <property type="protein sequence ID" value="CQR50137.1"/>
    <property type="molecule type" value="Genomic_DNA"/>
</dbReference>
<dbReference type="CDD" id="cd00291">
    <property type="entry name" value="SirA_YedF_YeeD"/>
    <property type="match status" value="1"/>
</dbReference>
<dbReference type="AlphaFoldDB" id="A0A0D6JQE1"/>
<evidence type="ECO:0000259" key="2">
    <source>
        <dbReference type="PROSITE" id="PS01148"/>
    </source>
</evidence>
<dbReference type="OrthoDB" id="45650at2157"/>
<dbReference type="InterPro" id="IPR001455">
    <property type="entry name" value="TusA-like"/>
</dbReference>
<dbReference type="Gene3D" id="3.30.110.40">
    <property type="entry name" value="TusA-like domain"/>
    <property type="match status" value="1"/>
</dbReference>
<evidence type="ECO:0000313" key="3">
    <source>
        <dbReference type="EMBL" id="CQR50137.1"/>
    </source>
</evidence>
<dbReference type="InterPro" id="IPR036868">
    <property type="entry name" value="TusA-like_sf"/>
</dbReference>
<name>A0A0D6JQE1_9EURY</name>
<keyword evidence="3" id="KW-0808">Transferase</keyword>
<dbReference type="GO" id="GO:0016740">
    <property type="term" value="F:transferase activity"/>
    <property type="evidence" value="ECO:0007669"/>
    <property type="project" value="UniProtKB-KW"/>
</dbReference>
<proteinExistence type="inferred from homology"/>